<sequence length="95" mass="10097">MPPSAWPGSEAASSNPRRDITLGQDGVLPGEGGDELQRSEGPLGLQVQPPLGQHRLHSPQDAALRVAVRHFGQRAQVQLRAQLAPTLLQRAAPQG</sequence>
<accession>A0A9D3LNF0</accession>
<keyword evidence="3" id="KW-1185">Reference proteome</keyword>
<dbReference type="EMBL" id="JAFIRN010000016">
    <property type="protein sequence ID" value="KAG5833541.1"/>
    <property type="molecule type" value="Genomic_DNA"/>
</dbReference>
<organism evidence="2 3">
    <name type="scientific">Anguilla anguilla</name>
    <name type="common">European freshwater eel</name>
    <name type="synonym">Muraena anguilla</name>
    <dbReference type="NCBI Taxonomy" id="7936"/>
    <lineage>
        <taxon>Eukaryota</taxon>
        <taxon>Metazoa</taxon>
        <taxon>Chordata</taxon>
        <taxon>Craniata</taxon>
        <taxon>Vertebrata</taxon>
        <taxon>Euteleostomi</taxon>
        <taxon>Actinopterygii</taxon>
        <taxon>Neopterygii</taxon>
        <taxon>Teleostei</taxon>
        <taxon>Anguilliformes</taxon>
        <taxon>Anguillidae</taxon>
        <taxon>Anguilla</taxon>
    </lineage>
</organism>
<dbReference type="AlphaFoldDB" id="A0A9D3LNF0"/>
<feature type="region of interest" description="Disordered" evidence="1">
    <location>
        <begin position="1"/>
        <end position="57"/>
    </location>
</feature>
<reference evidence="2" key="1">
    <citation type="submission" date="2021-01" db="EMBL/GenBank/DDBJ databases">
        <title>A chromosome-scale assembly of European eel, Anguilla anguilla.</title>
        <authorList>
            <person name="Henkel C."/>
            <person name="Jong-Raadsen S.A."/>
            <person name="Dufour S."/>
            <person name="Weltzien F.-A."/>
            <person name="Palstra A.P."/>
            <person name="Pelster B."/>
            <person name="Spaink H.P."/>
            <person name="Van Den Thillart G.E."/>
            <person name="Jansen H."/>
            <person name="Zahm M."/>
            <person name="Klopp C."/>
            <person name="Cedric C."/>
            <person name="Louis A."/>
            <person name="Berthelot C."/>
            <person name="Parey E."/>
            <person name="Roest Crollius H."/>
            <person name="Montfort J."/>
            <person name="Robinson-Rechavi M."/>
            <person name="Bucao C."/>
            <person name="Bouchez O."/>
            <person name="Gislard M."/>
            <person name="Lluch J."/>
            <person name="Milhes M."/>
            <person name="Lampietro C."/>
            <person name="Lopez Roques C."/>
            <person name="Donnadieu C."/>
            <person name="Braasch I."/>
            <person name="Desvignes T."/>
            <person name="Postlethwait J."/>
            <person name="Bobe J."/>
            <person name="Guiguen Y."/>
            <person name="Dirks R."/>
        </authorList>
    </citation>
    <scope>NUCLEOTIDE SEQUENCE</scope>
    <source>
        <strain evidence="2">Tag_6206</strain>
        <tissue evidence="2">Liver</tissue>
    </source>
</reference>
<name>A0A9D3LNF0_ANGAN</name>
<proteinExistence type="predicted"/>
<comment type="caution">
    <text evidence="2">The sequence shown here is derived from an EMBL/GenBank/DDBJ whole genome shotgun (WGS) entry which is preliminary data.</text>
</comment>
<evidence type="ECO:0000313" key="2">
    <source>
        <dbReference type="EMBL" id="KAG5833541.1"/>
    </source>
</evidence>
<evidence type="ECO:0000256" key="1">
    <source>
        <dbReference type="SAM" id="MobiDB-lite"/>
    </source>
</evidence>
<protein>
    <submittedName>
        <fullName evidence="2">Uncharacterized protein</fullName>
    </submittedName>
</protein>
<gene>
    <name evidence="2" type="ORF">ANANG_G00276990</name>
</gene>
<dbReference type="Proteomes" id="UP001044222">
    <property type="component" value="Chromosome 16"/>
</dbReference>
<evidence type="ECO:0000313" key="3">
    <source>
        <dbReference type="Proteomes" id="UP001044222"/>
    </source>
</evidence>